<dbReference type="GO" id="GO:0004853">
    <property type="term" value="F:uroporphyrinogen decarboxylase activity"/>
    <property type="evidence" value="ECO:0007669"/>
    <property type="project" value="InterPro"/>
</dbReference>
<proteinExistence type="predicted"/>
<dbReference type="AlphaFoldDB" id="A0A9D2D230"/>
<dbReference type="EMBL" id="DXCH01000111">
    <property type="protein sequence ID" value="HIZ07079.1"/>
    <property type="molecule type" value="Genomic_DNA"/>
</dbReference>
<name>A0A9D2D230_9FIRM</name>
<dbReference type="PANTHER" id="PTHR47099">
    <property type="entry name" value="METHYLCOBAMIDE:COM METHYLTRANSFERASE MTBA"/>
    <property type="match status" value="1"/>
</dbReference>
<reference evidence="2" key="1">
    <citation type="journal article" date="2021" name="PeerJ">
        <title>Extensive microbial diversity within the chicken gut microbiome revealed by metagenomics and culture.</title>
        <authorList>
            <person name="Gilroy R."/>
            <person name="Ravi A."/>
            <person name="Getino M."/>
            <person name="Pursley I."/>
            <person name="Horton D.L."/>
            <person name="Alikhan N.F."/>
            <person name="Baker D."/>
            <person name="Gharbi K."/>
            <person name="Hall N."/>
            <person name="Watson M."/>
            <person name="Adriaenssens E.M."/>
            <person name="Foster-Nyarko E."/>
            <person name="Jarju S."/>
            <person name="Secka A."/>
            <person name="Antonio M."/>
            <person name="Oren A."/>
            <person name="Chaudhuri R.R."/>
            <person name="La Ragione R."/>
            <person name="Hildebrand F."/>
            <person name="Pallen M.J."/>
        </authorList>
    </citation>
    <scope>NUCLEOTIDE SEQUENCE</scope>
    <source>
        <strain evidence="2">CHK192-9172</strain>
    </source>
</reference>
<feature type="domain" description="Uroporphyrinogen decarboxylase (URO-D)" evidence="1">
    <location>
        <begin position="31"/>
        <end position="334"/>
    </location>
</feature>
<dbReference type="Gene3D" id="3.20.20.210">
    <property type="match status" value="1"/>
</dbReference>
<dbReference type="PANTHER" id="PTHR47099:SF1">
    <property type="entry name" value="METHYLCOBAMIDE:COM METHYLTRANSFERASE MTBA"/>
    <property type="match status" value="1"/>
</dbReference>
<accession>A0A9D2D230</accession>
<dbReference type="GO" id="GO:0006779">
    <property type="term" value="P:porphyrin-containing compound biosynthetic process"/>
    <property type="evidence" value="ECO:0007669"/>
    <property type="project" value="InterPro"/>
</dbReference>
<sequence>MKRDMMKWVDDILAAEQKKGFLVLSFPAIQKMGITVKELIASSDLQAQAMKIVADSTPEAAAAVSMMDLSLEAEAFGSTVHFSDDEVPTVTGSIVNSEEDAEALKVPEIGAGRTQIYIDAIEKSVKLIEDRPVFAGVIGPFSLAGRLMDVSEAMIYCYDEPDMVHTVLEKVSDFLIKYINAYKAVGANGVLMAEPLAGLLSPALEEEFSCDYVKKIVAATQTDDFLIGYHNCGNCTIQQINSIVENGCRMLHFGNAIDMSEMMPKIPKNIIAMGNIDPAGQFRNGTPESVKTATKELLEKCGSYKNFVISSGCDIPPLSSWDNIQAFFDGINEYYAGK</sequence>
<gene>
    <name evidence="2" type="ORF">IAA08_03985</name>
</gene>
<reference evidence="2" key="2">
    <citation type="submission" date="2021-04" db="EMBL/GenBank/DDBJ databases">
        <authorList>
            <person name="Gilroy R."/>
        </authorList>
    </citation>
    <scope>NUCLEOTIDE SEQUENCE</scope>
    <source>
        <strain evidence="2">CHK192-9172</strain>
    </source>
</reference>
<dbReference type="SUPFAM" id="SSF51726">
    <property type="entry name" value="UROD/MetE-like"/>
    <property type="match status" value="1"/>
</dbReference>
<evidence type="ECO:0000259" key="1">
    <source>
        <dbReference type="Pfam" id="PF01208"/>
    </source>
</evidence>
<dbReference type="Pfam" id="PF01208">
    <property type="entry name" value="URO-D"/>
    <property type="match status" value="1"/>
</dbReference>
<evidence type="ECO:0000313" key="3">
    <source>
        <dbReference type="Proteomes" id="UP000824024"/>
    </source>
</evidence>
<evidence type="ECO:0000313" key="2">
    <source>
        <dbReference type="EMBL" id="HIZ07079.1"/>
    </source>
</evidence>
<dbReference type="CDD" id="cd03465">
    <property type="entry name" value="URO-D_like"/>
    <property type="match status" value="1"/>
</dbReference>
<dbReference type="Proteomes" id="UP000824024">
    <property type="component" value="Unassembled WGS sequence"/>
</dbReference>
<protein>
    <submittedName>
        <fullName evidence="2">Uroporphyrinogen decarboxylase family protein</fullName>
    </submittedName>
</protein>
<organism evidence="2 3">
    <name type="scientific">Candidatus Eubacterium avistercoris</name>
    <dbReference type="NCBI Taxonomy" id="2838567"/>
    <lineage>
        <taxon>Bacteria</taxon>
        <taxon>Bacillati</taxon>
        <taxon>Bacillota</taxon>
        <taxon>Clostridia</taxon>
        <taxon>Eubacteriales</taxon>
        <taxon>Eubacteriaceae</taxon>
        <taxon>Eubacterium</taxon>
    </lineage>
</organism>
<dbReference type="InterPro" id="IPR052024">
    <property type="entry name" value="Methanogen_methyltrans"/>
</dbReference>
<dbReference type="InterPro" id="IPR038071">
    <property type="entry name" value="UROD/MetE-like_sf"/>
</dbReference>
<dbReference type="InterPro" id="IPR000257">
    <property type="entry name" value="Uroporphyrinogen_deCOase"/>
</dbReference>
<comment type="caution">
    <text evidence="2">The sequence shown here is derived from an EMBL/GenBank/DDBJ whole genome shotgun (WGS) entry which is preliminary data.</text>
</comment>